<evidence type="ECO:0000259" key="4">
    <source>
        <dbReference type="PROSITE" id="PS51118"/>
    </source>
</evidence>
<reference evidence="6" key="1">
    <citation type="submission" date="2019-02" db="EMBL/GenBank/DDBJ databases">
        <title>New Zealand Erwinia strains with phe-tRNA free attachment sites.</title>
        <authorList>
            <person name="Nunes-Leite L."/>
            <person name="Pitman A.R."/>
        </authorList>
    </citation>
    <scope>NUCLEOTIDE SEQUENCE</scope>
    <source>
        <strain evidence="6">Ec-140</strain>
        <strain evidence="5">Ec-143</strain>
    </source>
</reference>
<gene>
    <name evidence="5" type="ORF">EXT50_09580</name>
    <name evidence="6" type="ORF">EXT53_08250</name>
</gene>
<sequence length="136" mass="15113">MANSRPSPVKILEPDEETQNECKAIAQVLDRIGDKWTVMVVGVISGGPQRFNTILRTIGGVSHRMLTLTLRGLERDGLVTRTIYPTIPPKVEYELTELGSSLIAPLKALSSWGIKHRPAIEEARSRYDAREETSDT</sequence>
<proteinExistence type="predicted"/>
<dbReference type="PANTHER" id="PTHR33204">
    <property type="entry name" value="TRANSCRIPTIONAL REGULATOR, MARR FAMILY"/>
    <property type="match status" value="1"/>
</dbReference>
<evidence type="ECO:0000313" key="6">
    <source>
        <dbReference type="EMBL" id="MCL6368551.1"/>
    </source>
</evidence>
<evidence type="ECO:0000256" key="1">
    <source>
        <dbReference type="ARBA" id="ARBA00023015"/>
    </source>
</evidence>
<keyword evidence="7" id="KW-1185">Reference proteome</keyword>
<keyword evidence="1" id="KW-0805">Transcription regulation</keyword>
<accession>A0AAW5GA56</accession>
<evidence type="ECO:0000313" key="8">
    <source>
        <dbReference type="Proteomes" id="UP001057360"/>
    </source>
</evidence>
<name>A0AAW5GA56_9GAMM</name>
<evidence type="ECO:0000256" key="3">
    <source>
        <dbReference type="ARBA" id="ARBA00023163"/>
    </source>
</evidence>
<dbReference type="EMBL" id="SGPY01000004">
    <property type="protein sequence ID" value="MCL6368551.1"/>
    <property type="molecule type" value="Genomic_DNA"/>
</dbReference>
<dbReference type="InterPro" id="IPR036390">
    <property type="entry name" value="WH_DNA-bd_sf"/>
</dbReference>
<keyword evidence="2" id="KW-0238">DNA-binding</keyword>
<keyword evidence="3" id="KW-0804">Transcription</keyword>
<evidence type="ECO:0000313" key="7">
    <source>
        <dbReference type="Proteomes" id="UP001055618"/>
    </source>
</evidence>
<dbReference type="GO" id="GO:0003677">
    <property type="term" value="F:DNA binding"/>
    <property type="evidence" value="ECO:0007669"/>
    <property type="project" value="UniProtKB-KW"/>
</dbReference>
<dbReference type="AlphaFoldDB" id="A0AAW5GA56"/>
<dbReference type="PANTHER" id="PTHR33204:SF39">
    <property type="entry name" value="TRANSCRIPTIONAL REGULATORY PROTEIN"/>
    <property type="match status" value="1"/>
</dbReference>
<dbReference type="Proteomes" id="UP001055618">
    <property type="component" value="Unassembled WGS sequence"/>
</dbReference>
<evidence type="ECO:0000256" key="2">
    <source>
        <dbReference type="ARBA" id="ARBA00023125"/>
    </source>
</evidence>
<comment type="caution">
    <text evidence="6">The sequence shown here is derived from an EMBL/GenBank/DDBJ whole genome shotgun (WGS) entry which is preliminary data.</text>
</comment>
<dbReference type="Pfam" id="PF01638">
    <property type="entry name" value="HxlR"/>
    <property type="match status" value="1"/>
</dbReference>
<dbReference type="InterPro" id="IPR036388">
    <property type="entry name" value="WH-like_DNA-bd_sf"/>
</dbReference>
<organism evidence="6 8">
    <name type="scientific">Pectobacterium polaris</name>
    <dbReference type="NCBI Taxonomy" id="2042057"/>
    <lineage>
        <taxon>Bacteria</taxon>
        <taxon>Pseudomonadati</taxon>
        <taxon>Pseudomonadota</taxon>
        <taxon>Gammaproteobacteria</taxon>
        <taxon>Enterobacterales</taxon>
        <taxon>Pectobacteriaceae</taxon>
        <taxon>Pectobacterium</taxon>
    </lineage>
</organism>
<dbReference type="Gene3D" id="1.10.10.10">
    <property type="entry name" value="Winged helix-like DNA-binding domain superfamily/Winged helix DNA-binding domain"/>
    <property type="match status" value="1"/>
</dbReference>
<protein>
    <submittedName>
        <fullName evidence="6">Transcriptional regulator</fullName>
    </submittedName>
</protein>
<dbReference type="Proteomes" id="UP001057360">
    <property type="component" value="Unassembled WGS sequence"/>
</dbReference>
<dbReference type="SUPFAM" id="SSF46785">
    <property type="entry name" value="Winged helix' DNA-binding domain"/>
    <property type="match status" value="1"/>
</dbReference>
<dbReference type="EMBL" id="SGPX01000004">
    <property type="protein sequence ID" value="MCL6351421.1"/>
    <property type="molecule type" value="Genomic_DNA"/>
</dbReference>
<dbReference type="RefSeq" id="WP_174865025.1">
    <property type="nucleotide sequence ID" value="NZ_CABFUY010000002.1"/>
</dbReference>
<feature type="domain" description="HTH hxlR-type" evidence="4">
    <location>
        <begin position="22"/>
        <end position="121"/>
    </location>
</feature>
<dbReference type="PROSITE" id="PS51118">
    <property type="entry name" value="HTH_HXLR"/>
    <property type="match status" value="1"/>
</dbReference>
<dbReference type="InterPro" id="IPR002577">
    <property type="entry name" value="HTH_HxlR"/>
</dbReference>
<evidence type="ECO:0000313" key="5">
    <source>
        <dbReference type="EMBL" id="MCL6351421.1"/>
    </source>
</evidence>